<comment type="caution">
    <text evidence="6">The sequence shown here is derived from an EMBL/GenBank/DDBJ whole genome shotgun (WGS) entry which is preliminary data.</text>
</comment>
<dbReference type="Gene3D" id="2.130.10.30">
    <property type="entry name" value="Regulator of chromosome condensation 1/beta-lactamase-inhibitor protein II"/>
    <property type="match status" value="1"/>
</dbReference>
<gene>
    <name evidence="6" type="ORF">M0813_05663</name>
</gene>
<evidence type="ECO:0000313" key="6">
    <source>
        <dbReference type="EMBL" id="KAJ6231590.1"/>
    </source>
</evidence>
<sequence length="611" mass="70145">MTTTTTTTKKEEKEEKEEKEINFGWGSNSNSGKVFLSTKNNTASSVKLNKYSYLQNIKQMTQQNPQTLFLTKDNDLYCSKNFESKMDLPDKNEIVKSLSSGHSHSVIVTESNKVYSFGSNYDSQLGHSYQNKGIIDEPTRIDYFTEKGLVVKKVRCGSLQTYFLCENSHLYACGFNNNGELGFETHTQSQNQRKTSEIKFCTQDVLDIFSGNYSYFHLFLKEEGLFAVGSNSKGQLGIEGNGKVEKAKLIELPMGFEHTSIACGLEHCLILGNSNNSQQQLLSSGKSPQNGHSTNRHKFEPIEFFNDHDIKQISVGAYHSMVLTEEQRVFCFGHNGYYQLGKKIAATCKPTEIVIPEIKNHKTLQIYTGYFDNYVFHSDYYDDDSLCNNYSLLSKDLLQLFRSETNFSDSSVKEVKFHKILVESRIGKPRKLIEQVLNEYPKEQIIDFIEWVYSGKMHNSKQQLIKEICVKFGITDPKHKSLQNDLLILFKDQDSKDFNILVKGDDDDDDDDDEESYEEIPVHKFLLLARSGLFRDMFQNINEKEQFNSVKDYSGKSIESIEVLVGYFYTNAINVTADHDSEFIFEELQDSGEYYQLSNIKHFGYQLKKIN</sequence>
<evidence type="ECO:0000256" key="4">
    <source>
        <dbReference type="SAM" id="MobiDB-lite"/>
    </source>
</evidence>
<dbReference type="EMBL" id="JAOAOG010000299">
    <property type="protein sequence ID" value="KAJ6231590.1"/>
    <property type="molecule type" value="Genomic_DNA"/>
</dbReference>
<proteinExistence type="predicted"/>
<dbReference type="Pfam" id="PF00651">
    <property type="entry name" value="BTB"/>
    <property type="match status" value="1"/>
</dbReference>
<name>A0ABQ8XHJ5_9EUKA</name>
<dbReference type="PRINTS" id="PR00633">
    <property type="entry name" value="RCCNDNSATION"/>
</dbReference>
<dbReference type="Proteomes" id="UP001150062">
    <property type="component" value="Unassembled WGS sequence"/>
</dbReference>
<dbReference type="Pfam" id="PF25390">
    <property type="entry name" value="WD40_RLD"/>
    <property type="match status" value="1"/>
</dbReference>
<dbReference type="InterPro" id="IPR058923">
    <property type="entry name" value="RCC1-like_dom"/>
</dbReference>
<feature type="repeat" description="RCC1" evidence="3">
    <location>
        <begin position="112"/>
        <end position="167"/>
    </location>
</feature>
<feature type="compositionally biased region" description="Basic and acidic residues" evidence="4">
    <location>
        <begin position="8"/>
        <end position="21"/>
    </location>
</feature>
<dbReference type="InterPro" id="IPR000210">
    <property type="entry name" value="BTB/POZ_dom"/>
</dbReference>
<dbReference type="InterPro" id="IPR009091">
    <property type="entry name" value="RCC1/BLIP-II"/>
</dbReference>
<organism evidence="6 7">
    <name type="scientific">Anaeramoeba flamelloides</name>
    <dbReference type="NCBI Taxonomy" id="1746091"/>
    <lineage>
        <taxon>Eukaryota</taxon>
        <taxon>Metamonada</taxon>
        <taxon>Anaeramoebidae</taxon>
        <taxon>Anaeramoeba</taxon>
    </lineage>
</organism>
<feature type="region of interest" description="Disordered" evidence="4">
    <location>
        <begin position="1"/>
        <end position="23"/>
    </location>
</feature>
<reference evidence="6" key="1">
    <citation type="submission" date="2022-08" db="EMBL/GenBank/DDBJ databases">
        <title>Novel sulfate-reducing endosymbionts in the free-living metamonad Anaeramoeba.</title>
        <authorList>
            <person name="Jerlstrom-Hultqvist J."/>
            <person name="Cepicka I."/>
            <person name="Gallot-Lavallee L."/>
            <person name="Salas-Leiva D."/>
            <person name="Curtis B.A."/>
            <person name="Zahonova K."/>
            <person name="Pipaliya S."/>
            <person name="Dacks J."/>
            <person name="Roger A.J."/>
        </authorList>
    </citation>
    <scope>NUCLEOTIDE SEQUENCE</scope>
    <source>
        <strain evidence="6">Schooner1</strain>
    </source>
</reference>
<evidence type="ECO:0000256" key="2">
    <source>
        <dbReference type="ARBA" id="ARBA00022737"/>
    </source>
</evidence>
<evidence type="ECO:0000259" key="5">
    <source>
        <dbReference type="PROSITE" id="PS50097"/>
    </source>
</evidence>
<dbReference type="InterPro" id="IPR000408">
    <property type="entry name" value="Reg_chr_condens"/>
</dbReference>
<dbReference type="CDD" id="cd18186">
    <property type="entry name" value="BTB_POZ_ZBTB_KLHL-like"/>
    <property type="match status" value="1"/>
</dbReference>
<feature type="repeat" description="RCC1" evidence="3">
    <location>
        <begin position="223"/>
        <end position="274"/>
    </location>
</feature>
<dbReference type="PROSITE" id="PS50012">
    <property type="entry name" value="RCC1_3"/>
    <property type="match status" value="2"/>
</dbReference>
<evidence type="ECO:0000256" key="3">
    <source>
        <dbReference type="PROSITE-ProRule" id="PRU00235"/>
    </source>
</evidence>
<evidence type="ECO:0000313" key="7">
    <source>
        <dbReference type="Proteomes" id="UP001150062"/>
    </source>
</evidence>
<feature type="domain" description="BTB" evidence="5">
    <location>
        <begin position="496"/>
        <end position="577"/>
    </location>
</feature>
<keyword evidence="1" id="KW-0344">Guanine-nucleotide releasing factor</keyword>
<protein>
    <submittedName>
        <fullName evidence="6">Claret</fullName>
    </submittedName>
</protein>
<dbReference type="SUPFAM" id="SSF54695">
    <property type="entry name" value="POZ domain"/>
    <property type="match status" value="1"/>
</dbReference>
<dbReference type="PROSITE" id="PS50097">
    <property type="entry name" value="BTB"/>
    <property type="match status" value="1"/>
</dbReference>
<accession>A0ABQ8XHJ5</accession>
<dbReference type="PANTHER" id="PTHR45982">
    <property type="entry name" value="REGULATOR OF CHROMOSOME CONDENSATION"/>
    <property type="match status" value="1"/>
</dbReference>
<dbReference type="InterPro" id="IPR051553">
    <property type="entry name" value="Ran_GTPase-activating"/>
</dbReference>
<dbReference type="Gene3D" id="3.30.710.10">
    <property type="entry name" value="Potassium Channel Kv1.1, Chain A"/>
    <property type="match status" value="1"/>
</dbReference>
<evidence type="ECO:0000256" key="1">
    <source>
        <dbReference type="ARBA" id="ARBA00022658"/>
    </source>
</evidence>
<keyword evidence="2" id="KW-0677">Repeat</keyword>
<dbReference type="InterPro" id="IPR011333">
    <property type="entry name" value="SKP1/BTB/POZ_sf"/>
</dbReference>
<dbReference type="SUPFAM" id="SSF50985">
    <property type="entry name" value="RCC1/BLIP-II"/>
    <property type="match status" value="1"/>
</dbReference>
<dbReference type="PANTHER" id="PTHR45982:SF1">
    <property type="entry name" value="REGULATOR OF CHROMOSOME CONDENSATION"/>
    <property type="match status" value="1"/>
</dbReference>
<keyword evidence="7" id="KW-1185">Reference proteome</keyword>